<evidence type="ECO:0000256" key="1">
    <source>
        <dbReference type="ARBA" id="ARBA00007626"/>
    </source>
</evidence>
<feature type="repeat" description="PPR" evidence="3">
    <location>
        <begin position="275"/>
        <end position="309"/>
    </location>
</feature>
<organism evidence="5 6">
    <name type="scientific">Brassica cretica</name>
    <name type="common">Mustard</name>
    <dbReference type="NCBI Taxonomy" id="69181"/>
    <lineage>
        <taxon>Eukaryota</taxon>
        <taxon>Viridiplantae</taxon>
        <taxon>Streptophyta</taxon>
        <taxon>Embryophyta</taxon>
        <taxon>Tracheophyta</taxon>
        <taxon>Spermatophyta</taxon>
        <taxon>Magnoliopsida</taxon>
        <taxon>eudicotyledons</taxon>
        <taxon>Gunneridae</taxon>
        <taxon>Pentapetalae</taxon>
        <taxon>rosids</taxon>
        <taxon>malvids</taxon>
        <taxon>Brassicales</taxon>
        <taxon>Brassicaceae</taxon>
        <taxon>Brassiceae</taxon>
        <taxon>Brassica</taxon>
    </lineage>
</organism>
<reference evidence="5" key="1">
    <citation type="submission" date="2019-12" db="EMBL/GenBank/DDBJ databases">
        <title>Genome sequencing and annotation of Brassica cretica.</title>
        <authorList>
            <person name="Studholme D.J."/>
            <person name="Sarris P."/>
        </authorList>
    </citation>
    <scope>NUCLEOTIDE SEQUENCE</scope>
    <source>
        <strain evidence="5">PFS-109/04</strain>
        <tissue evidence="5">Leaf</tissue>
    </source>
</reference>
<evidence type="ECO:0000256" key="3">
    <source>
        <dbReference type="PROSITE-ProRule" id="PRU00708"/>
    </source>
</evidence>
<name>A0A8S9SR63_BRACR</name>
<feature type="compositionally biased region" description="Polar residues" evidence="4">
    <location>
        <begin position="633"/>
        <end position="660"/>
    </location>
</feature>
<dbReference type="Pfam" id="PF13041">
    <property type="entry name" value="PPR_2"/>
    <property type="match status" value="3"/>
</dbReference>
<evidence type="ECO:0000256" key="2">
    <source>
        <dbReference type="ARBA" id="ARBA00022737"/>
    </source>
</evidence>
<feature type="repeat" description="PPR" evidence="3">
    <location>
        <begin position="48"/>
        <end position="82"/>
    </location>
</feature>
<feature type="repeat" description="PPR" evidence="3">
    <location>
        <begin position="13"/>
        <end position="47"/>
    </location>
</feature>
<dbReference type="Pfam" id="PF12854">
    <property type="entry name" value="PPR_1"/>
    <property type="match status" value="1"/>
</dbReference>
<dbReference type="InterPro" id="IPR011990">
    <property type="entry name" value="TPR-like_helical_dom_sf"/>
</dbReference>
<feature type="region of interest" description="Disordered" evidence="4">
    <location>
        <begin position="846"/>
        <end position="885"/>
    </location>
</feature>
<dbReference type="NCBIfam" id="TIGR00756">
    <property type="entry name" value="PPR"/>
    <property type="match status" value="10"/>
</dbReference>
<feature type="repeat" description="PPR" evidence="3">
    <location>
        <begin position="345"/>
        <end position="379"/>
    </location>
</feature>
<dbReference type="PANTHER" id="PTHR47939">
    <property type="entry name" value="MEMBRANE-ASSOCIATED SALT-INDUCIBLE PROTEIN-LIKE"/>
    <property type="match status" value="1"/>
</dbReference>
<evidence type="ECO:0000313" key="6">
    <source>
        <dbReference type="Proteomes" id="UP000712600"/>
    </source>
</evidence>
<keyword evidence="2" id="KW-0677">Repeat</keyword>
<feature type="repeat" description="PPR" evidence="3">
    <location>
        <begin position="310"/>
        <end position="344"/>
    </location>
</feature>
<feature type="region of interest" description="Disordered" evidence="4">
    <location>
        <begin position="616"/>
        <end position="712"/>
    </location>
</feature>
<dbReference type="Gene3D" id="1.25.40.10">
    <property type="entry name" value="Tetratricopeptide repeat domain"/>
    <property type="match status" value="4"/>
</dbReference>
<feature type="region of interest" description="Disordered" evidence="4">
    <location>
        <begin position="1450"/>
        <end position="1474"/>
    </location>
</feature>
<dbReference type="Proteomes" id="UP000712600">
    <property type="component" value="Unassembled WGS sequence"/>
</dbReference>
<gene>
    <name evidence="5" type="ORF">F2Q69_00033514</name>
</gene>
<feature type="repeat" description="PPR" evidence="3">
    <location>
        <begin position="100"/>
        <end position="134"/>
    </location>
</feature>
<comment type="similarity">
    <text evidence="1">Belongs to the PPR family. P subfamily.</text>
</comment>
<feature type="repeat" description="PPR" evidence="3">
    <location>
        <begin position="380"/>
        <end position="414"/>
    </location>
</feature>
<feature type="repeat" description="PPR" evidence="3">
    <location>
        <begin position="205"/>
        <end position="239"/>
    </location>
</feature>
<feature type="repeat" description="PPR" evidence="3">
    <location>
        <begin position="240"/>
        <end position="274"/>
    </location>
</feature>
<evidence type="ECO:0000313" key="5">
    <source>
        <dbReference type="EMBL" id="KAF3604722.1"/>
    </source>
</evidence>
<protein>
    <recommendedName>
        <fullName evidence="7">Pentatricopeptide repeat-containing protein</fullName>
    </recommendedName>
</protein>
<proteinExistence type="inferred from homology"/>
<feature type="compositionally biased region" description="Basic residues" evidence="4">
    <location>
        <begin position="940"/>
        <end position="954"/>
    </location>
</feature>
<dbReference type="PANTHER" id="PTHR47939:SF5">
    <property type="entry name" value="PENTACOTRIPEPTIDE-REPEAT REGION OF PRORP DOMAIN-CONTAINING PROTEIN"/>
    <property type="match status" value="1"/>
</dbReference>
<dbReference type="EMBL" id="QGKX02000004">
    <property type="protein sequence ID" value="KAF3604722.1"/>
    <property type="molecule type" value="Genomic_DNA"/>
</dbReference>
<dbReference type="InterPro" id="IPR050667">
    <property type="entry name" value="PPR-containing_protein"/>
</dbReference>
<feature type="region of interest" description="Disordered" evidence="4">
    <location>
        <begin position="510"/>
        <end position="544"/>
    </location>
</feature>
<dbReference type="Gene3D" id="2.40.70.10">
    <property type="entry name" value="Acid Proteases"/>
    <property type="match status" value="1"/>
</dbReference>
<accession>A0A8S9SR63</accession>
<feature type="compositionally biased region" description="Basic and acidic residues" evidence="4">
    <location>
        <begin position="955"/>
        <end position="965"/>
    </location>
</feature>
<feature type="compositionally biased region" description="Polar residues" evidence="4">
    <location>
        <begin position="1450"/>
        <end position="1472"/>
    </location>
</feature>
<dbReference type="Pfam" id="PF01535">
    <property type="entry name" value="PPR"/>
    <property type="match status" value="4"/>
</dbReference>
<dbReference type="InterPro" id="IPR002885">
    <property type="entry name" value="PPR_rpt"/>
</dbReference>
<evidence type="ECO:0008006" key="7">
    <source>
        <dbReference type="Google" id="ProtNLM"/>
    </source>
</evidence>
<feature type="compositionally biased region" description="Polar residues" evidence="4">
    <location>
        <begin position="671"/>
        <end position="712"/>
    </location>
</feature>
<sequence>MVENDEAFMFKGKMVTYNTVIDGLGVIGRYDEAFMFKEKMVENGVEPTLVTYSVLVKGLIKAKRIGDAYGVVKEMTEKGEFERKAIEVKEDMVSKGLSLTSSTYNTLIKGYCKSGQADVAERLLKEMLSMGSTINQGSFTSVICLLCSHNMFDSAIGFVGEILLRNMSPGGGIRTTLIYGLCKHGKHSEAVDLWFKFLRKGFVVDTKTSNALLHGLCEAGKLEEAFRIQEEILGRGFVMDAASYNTLIYGYCRKRKLEEDFKLMDEMVERGLKPDNYTYSILIRGLFDMNKVEEAIQFWGACKRNGMIQDLYTYSVMIDGCCKAERAEEGKKLFDEIIGKNMQPNTVVYNHLIGAYCRSGRLSMASDLREDMRIKGISPNCAIYTFLIKGMSIISRVEEAKVLLEEMKEEGLEPNVFHYTALIDGYGKLGQMVKVECLLHEMHTKNILPNKIYIYRDDWWVCQRWEFGRSSSVLSFDGPIHAQDLHLGCRENTISMALLARPASTAVLPVDSPASSAATRASSPGEHDSVAVGSPIGSPGERGQFSMDHSELVPSHNHASSFEVSVTQSSVEEVTVNLTPTASAMRRSRVPLEEPCIYQRLLRDILEIFGASTRDNHRDRQSIDNGELESIDTQDIGTCGSTRSNNESQLIFSPDPTSLERTIRKEARALSTDNNTVSLDSAQPPSTQTPVPLTDSHSPLSIDNTNLSSTDTFHPTLIDIPSRTSIDTEPRTMVVPLIHVRDNNGDLHDQEGHLRNAVGQRINAQDDFWQVVKEEKLQEVDFKVESLMSFGGSHWCRSKPTTEHRLTYTNQNRSIEVPEHRSTTPTESTASCNAVKILTHEEFAAKHPHTPSPDNVRINRHTNSNVDRHSEANIDRYLSPPTDRRAPVTYRVQMPKIDVARLNALRPKPKPSEQPPEPVRTTSDDGDDPMEEDRVSTGRTLRRRKEKVAKHLKRGANEKEKENFQKRKSSGRIVRDLEVQIGNALVPVDFHVLDIKLNWNSSLLLGRAFLSKVGALCNLQANQLCLTLIDPNAHYDPIPVKKPRRSPEESMIQVSLQPSTVEMNEYDEDYEEERAIEYKVILDKEDNLLHHSSWKRNAPSIDMTSLPSINTQPQQRCRKGASTDTAYYKSIDTDFNRVRDGDYTIGSWADEHHHESFAIETVTYTPGADKLQDSFTDEELLNMQKRDVTDQIQAEAAWERTRSIDTRHRQSIDKCPQQSIDINNTTSIDKHSIPKTIVSEKDKLDNQYLTPDKFGIFRDPNGYAKAIDGHTLHVSREDIADIPANGADNLFMHKRNNSGQKTTKEKFYWEEKYEYGVYRDDREFSRDLDGHTIPVHNKDIRRLLERASRDEPAYIRLPEHASQFTQTKLVPEIYTKDEINEMFYGVCGEHDRNKEAFQMKLDGVYYPLNDSISWLTTCMEEMKQYIARIQNATGTVRPQSIDIHHHASIDSRQAASIDTNPPQPHTINSQSDFHTREEIDQLVKGIYRGKA</sequence>
<dbReference type="PROSITE" id="PS51375">
    <property type="entry name" value="PPR"/>
    <property type="match status" value="10"/>
</dbReference>
<feature type="compositionally biased region" description="Low complexity" evidence="4">
    <location>
        <begin position="512"/>
        <end position="524"/>
    </location>
</feature>
<dbReference type="InterPro" id="IPR021109">
    <property type="entry name" value="Peptidase_aspartic_dom_sf"/>
</dbReference>
<dbReference type="Pfam" id="PF13812">
    <property type="entry name" value="PPR_3"/>
    <property type="match status" value="1"/>
</dbReference>
<feature type="region of interest" description="Disordered" evidence="4">
    <location>
        <begin position="900"/>
        <end position="969"/>
    </location>
</feature>
<evidence type="ECO:0000256" key="4">
    <source>
        <dbReference type="SAM" id="MobiDB-lite"/>
    </source>
</evidence>
<comment type="caution">
    <text evidence="5">The sequence shown here is derived from an EMBL/GenBank/DDBJ whole genome shotgun (WGS) entry which is preliminary data.</text>
</comment>
<feature type="repeat" description="PPR" evidence="3">
    <location>
        <begin position="415"/>
        <end position="449"/>
    </location>
</feature>